<dbReference type="GO" id="GO:0008270">
    <property type="term" value="F:zinc ion binding"/>
    <property type="evidence" value="ECO:0007669"/>
    <property type="project" value="UniProtKB-KW"/>
</dbReference>
<feature type="compositionally biased region" description="Basic and acidic residues" evidence="7">
    <location>
        <begin position="555"/>
        <end position="567"/>
    </location>
</feature>
<feature type="domain" description="BED-type" evidence="9">
    <location>
        <begin position="153"/>
        <end position="221"/>
    </location>
</feature>
<feature type="compositionally biased region" description="Acidic residues" evidence="7">
    <location>
        <begin position="56"/>
        <end position="68"/>
    </location>
</feature>
<evidence type="ECO:0000256" key="3">
    <source>
        <dbReference type="ARBA" id="ARBA00022771"/>
    </source>
</evidence>
<accession>A0A6H5I6Z1</accession>
<feature type="region of interest" description="Disordered" evidence="7">
    <location>
        <begin position="217"/>
        <end position="237"/>
    </location>
</feature>
<feature type="compositionally biased region" description="Basic and acidic residues" evidence="7">
    <location>
        <begin position="577"/>
        <end position="586"/>
    </location>
</feature>
<evidence type="ECO:0000256" key="4">
    <source>
        <dbReference type="ARBA" id="ARBA00022833"/>
    </source>
</evidence>
<evidence type="ECO:0000256" key="1">
    <source>
        <dbReference type="ARBA" id="ARBA00004123"/>
    </source>
</evidence>
<keyword evidence="4" id="KW-0862">Zinc</keyword>
<feature type="region of interest" description="Disordered" evidence="7">
    <location>
        <begin position="301"/>
        <end position="324"/>
    </location>
</feature>
<feature type="compositionally biased region" description="Acidic residues" evidence="7">
    <location>
        <begin position="702"/>
        <end position="713"/>
    </location>
</feature>
<feature type="compositionally biased region" description="Low complexity" evidence="7">
    <location>
        <begin position="111"/>
        <end position="132"/>
    </location>
</feature>
<dbReference type="InterPro" id="IPR003656">
    <property type="entry name" value="Znf_BED"/>
</dbReference>
<feature type="compositionally biased region" description="Low complexity" evidence="7">
    <location>
        <begin position="301"/>
        <end position="321"/>
    </location>
</feature>
<dbReference type="GO" id="GO:0048666">
    <property type="term" value="P:neuron development"/>
    <property type="evidence" value="ECO:0007669"/>
    <property type="project" value="UniProtKB-ARBA"/>
</dbReference>
<evidence type="ECO:0000256" key="6">
    <source>
        <dbReference type="PROSITE-ProRule" id="PRU00027"/>
    </source>
</evidence>
<dbReference type="Proteomes" id="UP000479190">
    <property type="component" value="Unassembled WGS sequence"/>
</dbReference>
<keyword evidence="3 6" id="KW-0863">Zinc-finger</keyword>
<evidence type="ECO:0000259" key="8">
    <source>
        <dbReference type="PROSITE" id="PS50097"/>
    </source>
</evidence>
<feature type="compositionally biased region" description="Polar residues" evidence="7">
    <location>
        <begin position="1"/>
        <end position="11"/>
    </location>
</feature>
<feature type="compositionally biased region" description="Acidic residues" evidence="7">
    <location>
        <begin position="673"/>
        <end position="693"/>
    </location>
</feature>
<dbReference type="GO" id="GO:0003677">
    <property type="term" value="F:DNA binding"/>
    <property type="evidence" value="ECO:0007669"/>
    <property type="project" value="InterPro"/>
</dbReference>
<dbReference type="InterPro" id="IPR036236">
    <property type="entry name" value="Znf_C2H2_sf"/>
</dbReference>
<feature type="compositionally biased region" description="Low complexity" evidence="7">
    <location>
        <begin position="518"/>
        <end position="527"/>
    </location>
</feature>
<keyword evidence="5" id="KW-0539">Nucleus</keyword>
<evidence type="ECO:0000313" key="11">
    <source>
        <dbReference type="Proteomes" id="UP000479190"/>
    </source>
</evidence>
<dbReference type="AlphaFoldDB" id="A0A6H5I6Z1"/>
<dbReference type="Pfam" id="PF02892">
    <property type="entry name" value="zf-BED"/>
    <property type="match status" value="1"/>
</dbReference>
<dbReference type="SMART" id="SM00225">
    <property type="entry name" value="BTB"/>
    <property type="match status" value="1"/>
</dbReference>
<feature type="region of interest" description="Disordered" evidence="7">
    <location>
        <begin position="544"/>
        <end position="739"/>
    </location>
</feature>
<gene>
    <name evidence="10" type="ORF">TBRA_LOCUS3447</name>
</gene>
<dbReference type="GO" id="GO:0006357">
    <property type="term" value="P:regulation of transcription by RNA polymerase II"/>
    <property type="evidence" value="ECO:0007669"/>
    <property type="project" value="TreeGrafter"/>
</dbReference>
<evidence type="ECO:0000259" key="9">
    <source>
        <dbReference type="PROSITE" id="PS50808"/>
    </source>
</evidence>
<sequence>MNTIKTSSRSLLVSPESRRPGKTISCVRSKAMLHAIGLTPVVPAPGRVMRSLSPGIDEDEEEEMEEDEKPQPQSQPEPESEEHENEVLSVKQEPEDMMSGSDDMQQDNEPNSTASSQSSSTGANVSRSVSGVRVSYPTMTRVRSHSRSLRAMANPSAVWAHFDLCTNDPLRAQCRICEAVVVRGGANPRQCGTTNLHRHLRVHHGGRLIGRRYHVSHEETKEEPQSNVQYAEESRSPKAVRLAAQSLMRQMRYIAPAPSAPKPSGASQNVKSHQQAQQQQQQAQQQAQQQRQQQQQQQQQRQAQQQQQQQQPRHQPQQPQQKSRIFHRAGKTLQSKPQSFDQRQSSIPVRQNLQSANVPAQPVLPPAEVCLKWNSYHSNMQNSFPTLLDSEDFVDVTLACEGRSIKCHKMILSSCSDYLAQLLRENPCQHPIIVMRDLKFWEVEALVKFMYRGEVNVVHDKLPQLLLAAETLQIKGLAGPSQPEQPKPPMLLPRSETARAFSRVNNQHKEEKSRSLLNNPPSSSVPNAAKRGIKRRFALIRSRGFPKIQFQKPKQSSEKAPEVKLEPQDLPVSPGDELYHASRRGMDEDDDNYSEPPSMDDMLTMRVDDDPGEDNEDDPGDDQEDDADEDQDDRDEDLGDEENDDAESVDTGNEESDANYADEQMEFVPTDFLEQEQDSGEENDDDPTEQNIEDDVRQNNEENNEEENDDFQESDQVPTEPSPKRSKKDTSARWTHNAQSSTTAEQCAAAATAAAPSLCDSVVIQLYETYTRTCTHNVECVYLVLAALLSQQLSLLYIYVRLRVNHKYMYVCVQCVATSTVTTTHASTVQWRRKPSRRKWYNYYVEFLIITMPNNV</sequence>
<evidence type="ECO:0000313" key="10">
    <source>
        <dbReference type="EMBL" id="CAB0031478.1"/>
    </source>
</evidence>
<dbReference type="EMBL" id="CADCXV010000645">
    <property type="protein sequence ID" value="CAB0031478.1"/>
    <property type="molecule type" value="Genomic_DNA"/>
</dbReference>
<evidence type="ECO:0008006" key="12">
    <source>
        <dbReference type="Google" id="ProtNLM"/>
    </source>
</evidence>
<dbReference type="Gene3D" id="3.30.710.10">
    <property type="entry name" value="Potassium Channel Kv1.1, Chain A"/>
    <property type="match status" value="1"/>
</dbReference>
<feature type="region of interest" description="Disordered" evidence="7">
    <location>
        <begin position="256"/>
        <end position="284"/>
    </location>
</feature>
<dbReference type="GO" id="GO:0005634">
    <property type="term" value="C:nucleus"/>
    <property type="evidence" value="ECO:0007669"/>
    <property type="project" value="UniProtKB-SubCell"/>
</dbReference>
<feature type="region of interest" description="Disordered" evidence="7">
    <location>
        <begin position="37"/>
        <end position="132"/>
    </location>
</feature>
<dbReference type="InterPro" id="IPR051095">
    <property type="entry name" value="Dros_DevTransReg"/>
</dbReference>
<feature type="compositionally biased region" description="Low complexity" evidence="7">
    <location>
        <begin position="274"/>
        <end position="284"/>
    </location>
</feature>
<dbReference type="Pfam" id="PF00651">
    <property type="entry name" value="BTB"/>
    <property type="match status" value="1"/>
</dbReference>
<dbReference type="InterPro" id="IPR011333">
    <property type="entry name" value="SKP1/BTB/POZ_sf"/>
</dbReference>
<proteinExistence type="predicted"/>
<dbReference type="SUPFAM" id="SSF54695">
    <property type="entry name" value="POZ domain"/>
    <property type="match status" value="1"/>
</dbReference>
<protein>
    <recommendedName>
        <fullName evidence="12">BTB domain-containing protein</fullName>
    </recommendedName>
</protein>
<keyword evidence="11" id="KW-1185">Reference proteome</keyword>
<dbReference type="PROSITE" id="PS50808">
    <property type="entry name" value="ZF_BED"/>
    <property type="match status" value="1"/>
</dbReference>
<comment type="subcellular location">
    <subcellularLocation>
        <location evidence="1">Nucleus</location>
    </subcellularLocation>
</comment>
<dbReference type="InterPro" id="IPR000210">
    <property type="entry name" value="BTB/POZ_dom"/>
</dbReference>
<evidence type="ECO:0000256" key="7">
    <source>
        <dbReference type="SAM" id="MobiDB-lite"/>
    </source>
</evidence>
<evidence type="ECO:0000256" key="2">
    <source>
        <dbReference type="ARBA" id="ARBA00022723"/>
    </source>
</evidence>
<feature type="compositionally biased region" description="Acidic residues" evidence="7">
    <location>
        <begin position="610"/>
        <end position="657"/>
    </location>
</feature>
<dbReference type="SMART" id="SM00614">
    <property type="entry name" value="ZnF_BED"/>
    <property type="match status" value="1"/>
</dbReference>
<feature type="region of interest" description="Disordered" evidence="7">
    <location>
        <begin position="1"/>
        <end position="24"/>
    </location>
</feature>
<organism evidence="10 11">
    <name type="scientific">Trichogramma brassicae</name>
    <dbReference type="NCBI Taxonomy" id="86971"/>
    <lineage>
        <taxon>Eukaryota</taxon>
        <taxon>Metazoa</taxon>
        <taxon>Ecdysozoa</taxon>
        <taxon>Arthropoda</taxon>
        <taxon>Hexapoda</taxon>
        <taxon>Insecta</taxon>
        <taxon>Pterygota</taxon>
        <taxon>Neoptera</taxon>
        <taxon>Endopterygota</taxon>
        <taxon>Hymenoptera</taxon>
        <taxon>Apocrita</taxon>
        <taxon>Proctotrupomorpha</taxon>
        <taxon>Chalcidoidea</taxon>
        <taxon>Trichogrammatidae</taxon>
        <taxon>Trichogramma</taxon>
    </lineage>
</organism>
<evidence type="ECO:0000256" key="5">
    <source>
        <dbReference type="ARBA" id="ARBA00023242"/>
    </source>
</evidence>
<dbReference type="OrthoDB" id="3066195at2759"/>
<dbReference type="SUPFAM" id="SSF57667">
    <property type="entry name" value="beta-beta-alpha zinc fingers"/>
    <property type="match status" value="1"/>
</dbReference>
<name>A0A6H5I6Z1_9HYME</name>
<dbReference type="PROSITE" id="PS50097">
    <property type="entry name" value="BTB"/>
    <property type="match status" value="1"/>
</dbReference>
<feature type="domain" description="BTB" evidence="8">
    <location>
        <begin position="394"/>
        <end position="459"/>
    </location>
</feature>
<dbReference type="PANTHER" id="PTHR23110">
    <property type="entry name" value="BTB DOMAIN TRANSCRIPTION FACTOR"/>
    <property type="match status" value="1"/>
</dbReference>
<keyword evidence="2" id="KW-0479">Metal-binding</keyword>
<dbReference type="CDD" id="cd18315">
    <property type="entry name" value="BTB_POZ_BAB-like"/>
    <property type="match status" value="1"/>
</dbReference>
<dbReference type="PANTHER" id="PTHR23110:SF109">
    <property type="entry name" value="FI07618P-RELATED"/>
    <property type="match status" value="1"/>
</dbReference>
<reference evidence="10 11" key="1">
    <citation type="submission" date="2020-02" db="EMBL/GenBank/DDBJ databases">
        <authorList>
            <person name="Ferguson B K."/>
        </authorList>
    </citation>
    <scope>NUCLEOTIDE SEQUENCE [LARGE SCALE GENOMIC DNA]</scope>
</reference>
<feature type="region of interest" description="Disordered" evidence="7">
    <location>
        <begin position="504"/>
        <end position="530"/>
    </location>
</feature>